<keyword evidence="3" id="KW-1185">Reference proteome</keyword>
<sequence length="43" mass="4331">MSAREPHSGALGRSGRAQSAETPLIDTHAHSPWPPGGDVAAGP</sequence>
<dbReference type="RefSeq" id="WP_265737070.1">
    <property type="nucleotide sequence ID" value="NZ_FONG01000001.1"/>
</dbReference>
<protein>
    <submittedName>
        <fullName evidence="2">Uncharacterized protein</fullName>
    </submittedName>
</protein>
<evidence type="ECO:0000313" key="2">
    <source>
        <dbReference type="EMBL" id="SFE05920.1"/>
    </source>
</evidence>
<dbReference type="AlphaFoldDB" id="A0A1I1XKJ5"/>
<accession>A0A1I1XKJ5</accession>
<name>A0A1I1XKJ5_9ACTN</name>
<evidence type="ECO:0000313" key="3">
    <source>
        <dbReference type="Proteomes" id="UP000199323"/>
    </source>
</evidence>
<gene>
    <name evidence="2" type="ORF">SAMN05216251_101343</name>
</gene>
<dbReference type="EMBL" id="FONG01000001">
    <property type="protein sequence ID" value="SFE05920.1"/>
    <property type="molecule type" value="Genomic_DNA"/>
</dbReference>
<evidence type="ECO:0000256" key="1">
    <source>
        <dbReference type="SAM" id="MobiDB-lite"/>
    </source>
</evidence>
<feature type="region of interest" description="Disordered" evidence="1">
    <location>
        <begin position="1"/>
        <end position="43"/>
    </location>
</feature>
<organism evidence="2 3">
    <name type="scientific">Actinacidiphila alni</name>
    <dbReference type="NCBI Taxonomy" id="380248"/>
    <lineage>
        <taxon>Bacteria</taxon>
        <taxon>Bacillati</taxon>
        <taxon>Actinomycetota</taxon>
        <taxon>Actinomycetes</taxon>
        <taxon>Kitasatosporales</taxon>
        <taxon>Streptomycetaceae</taxon>
        <taxon>Actinacidiphila</taxon>
    </lineage>
</organism>
<proteinExistence type="predicted"/>
<dbReference type="Proteomes" id="UP000199323">
    <property type="component" value="Unassembled WGS sequence"/>
</dbReference>
<reference evidence="2 3" key="1">
    <citation type="submission" date="2016-10" db="EMBL/GenBank/DDBJ databases">
        <authorList>
            <person name="de Groot N.N."/>
        </authorList>
    </citation>
    <scope>NUCLEOTIDE SEQUENCE [LARGE SCALE GENOMIC DNA]</scope>
    <source>
        <strain evidence="2 3">CGMCC 4.3510</strain>
    </source>
</reference>